<keyword evidence="11" id="KW-1133">Transmembrane helix</keyword>
<dbReference type="EMBL" id="SWJZ01000121">
    <property type="protein sequence ID" value="TKD13715.1"/>
    <property type="molecule type" value="Genomic_DNA"/>
</dbReference>
<dbReference type="SMART" id="SM00448">
    <property type="entry name" value="REC"/>
    <property type="match status" value="1"/>
</dbReference>
<comment type="subcellular location">
    <subcellularLocation>
        <location evidence="2">Cell inner membrane</location>
        <topology evidence="2">Multi-pass membrane protein</topology>
    </subcellularLocation>
</comment>
<evidence type="ECO:0000256" key="13">
    <source>
        <dbReference type="ARBA" id="ARBA00023136"/>
    </source>
</evidence>
<dbReference type="InterPro" id="IPR036097">
    <property type="entry name" value="HisK_dim/P_sf"/>
</dbReference>
<dbReference type="PROSITE" id="PS50894">
    <property type="entry name" value="HPT"/>
    <property type="match status" value="1"/>
</dbReference>
<keyword evidence="10" id="KW-0067">ATP-binding</keyword>
<dbReference type="Pfam" id="PF01627">
    <property type="entry name" value="Hpt"/>
    <property type="match status" value="1"/>
</dbReference>
<evidence type="ECO:0000256" key="10">
    <source>
        <dbReference type="ARBA" id="ARBA00022840"/>
    </source>
</evidence>
<feature type="modified residue" description="Phosphohistidine" evidence="14">
    <location>
        <position position="757"/>
    </location>
</feature>
<dbReference type="InterPro" id="IPR004358">
    <property type="entry name" value="Sig_transdc_His_kin-like_C"/>
</dbReference>
<dbReference type="PROSITE" id="PS50110">
    <property type="entry name" value="RESPONSE_REGULATORY"/>
    <property type="match status" value="1"/>
</dbReference>
<evidence type="ECO:0000256" key="15">
    <source>
        <dbReference type="PROSITE-ProRule" id="PRU00169"/>
    </source>
</evidence>
<dbReference type="Gene3D" id="3.30.565.10">
    <property type="entry name" value="Histidine kinase-like ATPase, C-terminal domain"/>
    <property type="match status" value="1"/>
</dbReference>
<dbReference type="AlphaFoldDB" id="A0A4V5PT41"/>
<evidence type="ECO:0000256" key="11">
    <source>
        <dbReference type="ARBA" id="ARBA00022989"/>
    </source>
</evidence>
<keyword evidence="6 15" id="KW-0597">Phosphoprotein</keyword>
<evidence type="ECO:0000256" key="6">
    <source>
        <dbReference type="ARBA" id="ARBA00022553"/>
    </source>
</evidence>
<dbReference type="FunFam" id="3.30.565.10:FF:000010">
    <property type="entry name" value="Sensor histidine kinase RcsC"/>
    <property type="match status" value="1"/>
</dbReference>
<dbReference type="CDD" id="cd00082">
    <property type="entry name" value="HisKA"/>
    <property type="match status" value="1"/>
</dbReference>
<dbReference type="InterPro" id="IPR036890">
    <property type="entry name" value="HATPase_C_sf"/>
</dbReference>
<dbReference type="InterPro" id="IPR000014">
    <property type="entry name" value="PAS"/>
</dbReference>
<dbReference type="RefSeq" id="WP_136909541.1">
    <property type="nucleotide sequence ID" value="NZ_SWJZ01000121.1"/>
</dbReference>
<dbReference type="PROSITE" id="PS50109">
    <property type="entry name" value="HIS_KIN"/>
    <property type="match status" value="1"/>
</dbReference>
<evidence type="ECO:0000256" key="1">
    <source>
        <dbReference type="ARBA" id="ARBA00000085"/>
    </source>
</evidence>
<dbReference type="OrthoDB" id="9801651at2"/>
<keyword evidence="13" id="KW-0472">Membrane</keyword>
<dbReference type="PANTHER" id="PTHR43047">
    <property type="entry name" value="TWO-COMPONENT HISTIDINE PROTEIN KINASE"/>
    <property type="match status" value="1"/>
</dbReference>
<dbReference type="Pfam" id="PF00512">
    <property type="entry name" value="HisKA"/>
    <property type="match status" value="1"/>
</dbReference>
<dbReference type="Proteomes" id="UP000310597">
    <property type="component" value="Unassembled WGS sequence"/>
</dbReference>
<keyword evidence="8" id="KW-0812">Transmembrane</keyword>
<keyword evidence="7" id="KW-0808">Transferase</keyword>
<keyword evidence="9" id="KW-0418">Kinase</keyword>
<dbReference type="PANTHER" id="PTHR43047:SF64">
    <property type="entry name" value="HISTIDINE KINASE CONTAINING CHEY-HOMOLOGOUS RECEIVER DOMAIN AND PAS DOMAIN-RELATED"/>
    <property type="match status" value="1"/>
</dbReference>
<dbReference type="InterPro" id="IPR005467">
    <property type="entry name" value="His_kinase_dom"/>
</dbReference>
<protein>
    <recommendedName>
        <fullName evidence="3">histidine kinase</fullName>
        <ecNumber evidence="3">2.7.13.3</ecNumber>
    </recommendedName>
</protein>
<comment type="caution">
    <text evidence="19">The sequence shown here is derived from an EMBL/GenBank/DDBJ whole genome shotgun (WGS) entry which is preliminary data.</text>
</comment>
<dbReference type="Gene3D" id="1.10.287.130">
    <property type="match status" value="1"/>
</dbReference>
<feature type="modified residue" description="4-aspartylphosphate" evidence="15">
    <location>
        <position position="608"/>
    </location>
</feature>
<evidence type="ECO:0000256" key="12">
    <source>
        <dbReference type="ARBA" id="ARBA00023012"/>
    </source>
</evidence>
<feature type="domain" description="Response regulatory" evidence="17">
    <location>
        <begin position="559"/>
        <end position="677"/>
    </location>
</feature>
<dbReference type="SMART" id="SM00387">
    <property type="entry name" value="HATPase_c"/>
    <property type="match status" value="1"/>
</dbReference>
<evidence type="ECO:0000256" key="9">
    <source>
        <dbReference type="ARBA" id="ARBA00022777"/>
    </source>
</evidence>
<dbReference type="InterPro" id="IPR035965">
    <property type="entry name" value="PAS-like_dom_sf"/>
</dbReference>
<dbReference type="EC" id="2.7.13.3" evidence="3"/>
<dbReference type="GO" id="GO:0000155">
    <property type="term" value="F:phosphorelay sensor kinase activity"/>
    <property type="evidence" value="ECO:0007669"/>
    <property type="project" value="InterPro"/>
</dbReference>
<evidence type="ECO:0000256" key="2">
    <source>
        <dbReference type="ARBA" id="ARBA00004429"/>
    </source>
</evidence>
<keyword evidence="4" id="KW-1003">Cell membrane</keyword>
<dbReference type="InterPro" id="IPR008207">
    <property type="entry name" value="Sig_transdc_His_kin_Hpt_dom"/>
</dbReference>
<organism evidence="19 20">
    <name type="scientific">Rhodobacter capsulatus</name>
    <name type="common">Rhodopseudomonas capsulata</name>
    <dbReference type="NCBI Taxonomy" id="1061"/>
    <lineage>
        <taxon>Bacteria</taxon>
        <taxon>Pseudomonadati</taxon>
        <taxon>Pseudomonadota</taxon>
        <taxon>Alphaproteobacteria</taxon>
        <taxon>Rhodobacterales</taxon>
        <taxon>Rhodobacter group</taxon>
        <taxon>Rhodobacter</taxon>
    </lineage>
</organism>
<evidence type="ECO:0000256" key="4">
    <source>
        <dbReference type="ARBA" id="ARBA00022475"/>
    </source>
</evidence>
<gene>
    <name evidence="19" type="ORF">FBT96_19295</name>
</gene>
<feature type="domain" description="Histidine kinase" evidence="16">
    <location>
        <begin position="315"/>
        <end position="536"/>
    </location>
</feature>
<evidence type="ECO:0000256" key="7">
    <source>
        <dbReference type="ARBA" id="ARBA00022679"/>
    </source>
</evidence>
<dbReference type="InterPro" id="IPR036641">
    <property type="entry name" value="HPT_dom_sf"/>
</dbReference>
<proteinExistence type="predicted"/>
<evidence type="ECO:0000259" key="18">
    <source>
        <dbReference type="PROSITE" id="PS50894"/>
    </source>
</evidence>
<evidence type="ECO:0000313" key="20">
    <source>
        <dbReference type="Proteomes" id="UP000310597"/>
    </source>
</evidence>
<dbReference type="InterPro" id="IPR003594">
    <property type="entry name" value="HATPase_dom"/>
</dbReference>
<feature type="domain" description="HPt" evidence="18">
    <location>
        <begin position="718"/>
        <end position="817"/>
    </location>
</feature>
<keyword evidence="12" id="KW-0902">Two-component regulatory system</keyword>
<evidence type="ECO:0000256" key="8">
    <source>
        <dbReference type="ARBA" id="ARBA00022692"/>
    </source>
</evidence>
<evidence type="ECO:0000256" key="3">
    <source>
        <dbReference type="ARBA" id="ARBA00012438"/>
    </source>
</evidence>
<dbReference type="Gene3D" id="3.40.50.2300">
    <property type="match status" value="1"/>
</dbReference>
<evidence type="ECO:0000259" key="16">
    <source>
        <dbReference type="PROSITE" id="PS50109"/>
    </source>
</evidence>
<comment type="catalytic activity">
    <reaction evidence="1">
        <text>ATP + protein L-histidine = ADP + protein N-phospho-L-histidine.</text>
        <dbReference type="EC" id="2.7.13.3"/>
    </reaction>
</comment>
<dbReference type="Pfam" id="PF13188">
    <property type="entry name" value="PAS_8"/>
    <property type="match status" value="1"/>
</dbReference>
<dbReference type="InterPro" id="IPR003661">
    <property type="entry name" value="HisK_dim/P_dom"/>
</dbReference>
<evidence type="ECO:0000256" key="5">
    <source>
        <dbReference type="ARBA" id="ARBA00022519"/>
    </source>
</evidence>
<dbReference type="InterPro" id="IPR001789">
    <property type="entry name" value="Sig_transdc_resp-reg_receiver"/>
</dbReference>
<dbReference type="SMART" id="SM00388">
    <property type="entry name" value="HisKA"/>
    <property type="match status" value="1"/>
</dbReference>
<evidence type="ECO:0000256" key="14">
    <source>
        <dbReference type="PROSITE-ProRule" id="PRU00110"/>
    </source>
</evidence>
<name>A0A4V5PT41_RHOCA</name>
<reference evidence="19 20" key="1">
    <citation type="submission" date="2019-04" db="EMBL/GenBank/DDBJ databases">
        <title>Draft Whole-Genome sequence of the purple photosynthetic bacterium Rhodobacter capsulatus SP108 with an indigenous class A beta-lactamase.</title>
        <authorList>
            <person name="Robertson S."/>
            <person name="Meyer T.E."/>
            <person name="Kyndt J.A."/>
        </authorList>
    </citation>
    <scope>NUCLEOTIDE SEQUENCE [LARGE SCALE GENOMIC DNA]</scope>
    <source>
        <strain evidence="19 20">SP108</strain>
    </source>
</reference>
<keyword evidence="5" id="KW-0997">Cell inner membrane</keyword>
<dbReference type="SUPFAM" id="SSF47226">
    <property type="entry name" value="Histidine-containing phosphotransfer domain, HPT domain"/>
    <property type="match status" value="1"/>
</dbReference>
<dbReference type="CDD" id="cd17546">
    <property type="entry name" value="REC_hyHK_CKI1_RcsC-like"/>
    <property type="match status" value="1"/>
</dbReference>
<accession>A0A4V5PT41</accession>
<dbReference type="GO" id="GO:0005886">
    <property type="term" value="C:plasma membrane"/>
    <property type="evidence" value="ECO:0007669"/>
    <property type="project" value="UniProtKB-SubCell"/>
</dbReference>
<keyword evidence="10" id="KW-0547">Nucleotide-binding</keyword>
<dbReference type="PRINTS" id="PR00344">
    <property type="entry name" value="BCTRLSENSOR"/>
</dbReference>
<dbReference type="SUPFAM" id="SSF52172">
    <property type="entry name" value="CheY-like"/>
    <property type="match status" value="1"/>
</dbReference>
<evidence type="ECO:0000259" key="17">
    <source>
        <dbReference type="PROSITE" id="PS50110"/>
    </source>
</evidence>
<sequence>MISEHQGQFAPPAAEEAAAAADLAALTRFLQANETRLIEMHIAYSITRSYNAHVSTLPEAWRASVQGLNGAIALMLETRGAAEVDYDSNIGDDPSTVYGIDVARRHGLRGVPLAMFLSNFKGYRDSYLRLVQLTGFPAATEALYLRLLRGFFDRAEIGICTQWGRGVVDADHDRLLAENQRVVNEKNKYLTIFESIQTPVFLIDAEGGIENMNHAAALLLSRDVVPGSVYYGSAARRSFRALFGLDPRGIGPLLPEHEIETIDGRRWVSVSTQEMLDVSRKFLGTVISFTDVTDERRAREEAEALARAKTDFLATMSHEIRTPIHSIGGIVELLRQDALPPRAAGYVEAIDRSARVLTSIVSEILDYSRIEAGGMMLERVDFPLAEVTAEVGRVIEPLVARKPGLLLHVDCPQALPCVSGDPAKLRQILLNLAGNAVKFTEAGAVVIGLDLISRTPGRVLARFSVRDTGPGIAPERLEQIFRPFTQSDSSIERKHGGTGLGLAISRRLAEMMGAELTVESHPGEGSCFRLVVPLDLAVRQGADCARARAEATPPTQALRLLLVEDDAVNRLVTETLLRQAGHQVRLAETGEAALQALAGQGFDLVLTDLNLPDLSGFDLGRAIRAHADPAIARLPIAALSAHGPAVDAAALAAAGIGGFLAKPFPFARLEDLLRRVTGFASPRPIGSGGPARAEGAGQGAGLGLVDLTVLRGHAEALGPAPTGRIVATFKASLVHTGAALEAAVEADRWNEVAMIAHRLKSSARHVGLLALAEEAERAEMLASASGRRSAELAGPVADLILSCRAAVGLVEAIWAEIAG</sequence>
<dbReference type="CDD" id="cd16922">
    <property type="entry name" value="HATPase_EvgS-ArcB-TorS-like"/>
    <property type="match status" value="1"/>
</dbReference>
<dbReference type="InterPro" id="IPR011006">
    <property type="entry name" value="CheY-like_superfamily"/>
</dbReference>
<dbReference type="SUPFAM" id="SSF55785">
    <property type="entry name" value="PYP-like sensor domain (PAS domain)"/>
    <property type="match status" value="1"/>
</dbReference>
<dbReference type="Gene3D" id="3.30.450.20">
    <property type="entry name" value="PAS domain"/>
    <property type="match status" value="1"/>
</dbReference>
<dbReference type="Pfam" id="PF00072">
    <property type="entry name" value="Response_reg"/>
    <property type="match status" value="1"/>
</dbReference>
<dbReference type="SUPFAM" id="SSF47384">
    <property type="entry name" value="Homodimeric domain of signal transducing histidine kinase"/>
    <property type="match status" value="1"/>
</dbReference>
<dbReference type="SUPFAM" id="SSF55874">
    <property type="entry name" value="ATPase domain of HSP90 chaperone/DNA topoisomerase II/histidine kinase"/>
    <property type="match status" value="1"/>
</dbReference>
<evidence type="ECO:0000313" key="19">
    <source>
        <dbReference type="EMBL" id="TKD13715.1"/>
    </source>
</evidence>
<dbReference type="Pfam" id="PF02518">
    <property type="entry name" value="HATPase_c"/>
    <property type="match status" value="1"/>
</dbReference>
<dbReference type="Gene3D" id="1.20.120.160">
    <property type="entry name" value="HPT domain"/>
    <property type="match status" value="1"/>
</dbReference>